<dbReference type="PANTHER" id="PTHR16320:SF24">
    <property type="entry name" value="PHOSPHODIESTERASE, PUTATIVE-RELATED"/>
    <property type="match status" value="1"/>
</dbReference>
<dbReference type="AlphaFoldDB" id="A0A9N9MQN3"/>
<keyword evidence="12" id="KW-0443">Lipid metabolism</keyword>
<evidence type="ECO:0000259" key="15">
    <source>
        <dbReference type="Pfam" id="PF03372"/>
    </source>
</evidence>
<evidence type="ECO:0000256" key="1">
    <source>
        <dbReference type="ARBA" id="ARBA00004141"/>
    </source>
</evidence>
<feature type="transmembrane region" description="Helical" evidence="14">
    <location>
        <begin position="354"/>
        <end position="377"/>
    </location>
</feature>
<dbReference type="InterPro" id="IPR005135">
    <property type="entry name" value="Endo/exonuclease/phosphatase"/>
</dbReference>
<evidence type="ECO:0000256" key="14">
    <source>
        <dbReference type="SAM" id="Phobius"/>
    </source>
</evidence>
<dbReference type="GO" id="GO:0006665">
    <property type="term" value="P:sphingolipid metabolic process"/>
    <property type="evidence" value="ECO:0007669"/>
    <property type="project" value="UniProtKB-KW"/>
</dbReference>
<name>A0A9N9MQN3_9CUCU</name>
<feature type="domain" description="Endonuclease/exonuclease/phosphatase" evidence="15">
    <location>
        <begin position="9"/>
        <end position="273"/>
    </location>
</feature>
<evidence type="ECO:0000256" key="9">
    <source>
        <dbReference type="ARBA" id="ARBA00022842"/>
    </source>
</evidence>
<evidence type="ECO:0000313" key="17">
    <source>
        <dbReference type="Proteomes" id="UP001152799"/>
    </source>
</evidence>
<evidence type="ECO:0000256" key="3">
    <source>
        <dbReference type="ARBA" id="ARBA00004991"/>
    </source>
</evidence>
<proteinExistence type="inferred from homology"/>
<dbReference type="InterPro" id="IPR038772">
    <property type="entry name" value="Sph/SMPD2-like"/>
</dbReference>
<keyword evidence="17" id="KW-1185">Reference proteome</keyword>
<evidence type="ECO:0000256" key="6">
    <source>
        <dbReference type="ARBA" id="ARBA00022692"/>
    </source>
</evidence>
<sequence>MPLQLKIFTLNCWGLALLSKNRKSRFEAIGEWLLANPVDIVCLQEVWLMRDFNFLQETLIDLLPYSHYFYSGVVGSGICILSKHPIEETFFHQWSVNGYIHKLQHADWFGGKGVGLCRLKIVDDKDTYFANVYTTHLHAEYNRASDEYQAHRVLQAYDTAQFILLTSQSADLIVLAGDLNTEPEDLPYRVILTVPGLVDSFVQARDVPQEKMATCDSFRNSYTPPMLLKTQKLGKRIDYVMYHPGTNVTINLKSYDLPMLERVPKKSFSYSDHEGVLVELSISHNSKSGLNQPDEAAKKLVLEECIDLCKDALKSIANAKIFYWFIVVFMCIFIICSLVFPAVYTVPVVTDNPIIFSVCRVLLTGLTFFAFLMATLWSPIEMHGVLSGKVAMEVSLKKITKNS</sequence>
<accession>A0A9N9MQN3</accession>
<dbReference type="Proteomes" id="UP001152799">
    <property type="component" value="Chromosome 3"/>
</dbReference>
<evidence type="ECO:0000256" key="2">
    <source>
        <dbReference type="ARBA" id="ARBA00004760"/>
    </source>
</evidence>
<evidence type="ECO:0000256" key="4">
    <source>
        <dbReference type="ARBA" id="ARBA00006335"/>
    </source>
</evidence>
<keyword evidence="13 14" id="KW-0472">Membrane</keyword>
<dbReference type="SUPFAM" id="SSF56219">
    <property type="entry name" value="DNase I-like"/>
    <property type="match status" value="1"/>
</dbReference>
<dbReference type="GO" id="GO:0016020">
    <property type="term" value="C:membrane"/>
    <property type="evidence" value="ECO:0007669"/>
    <property type="project" value="UniProtKB-SubCell"/>
</dbReference>
<evidence type="ECO:0000256" key="5">
    <source>
        <dbReference type="ARBA" id="ARBA00012369"/>
    </source>
</evidence>
<dbReference type="GO" id="GO:0046872">
    <property type="term" value="F:metal ion binding"/>
    <property type="evidence" value="ECO:0007669"/>
    <property type="project" value="UniProtKB-KW"/>
</dbReference>
<dbReference type="EC" id="3.1.4.12" evidence="5"/>
<gene>
    <name evidence="16" type="ORF">CEUTPL_LOCUS7215</name>
</gene>
<dbReference type="Gene3D" id="3.60.10.10">
    <property type="entry name" value="Endonuclease/exonuclease/phosphatase"/>
    <property type="match status" value="1"/>
</dbReference>
<protein>
    <recommendedName>
        <fullName evidence="5">sphingomyelin phosphodiesterase</fullName>
        <ecNumber evidence="5">3.1.4.12</ecNumber>
    </recommendedName>
</protein>
<comment type="subcellular location">
    <subcellularLocation>
        <location evidence="1">Membrane</location>
        <topology evidence="1">Multi-pass membrane protein</topology>
    </subcellularLocation>
</comment>
<evidence type="ECO:0000256" key="11">
    <source>
        <dbReference type="ARBA" id="ARBA00022989"/>
    </source>
</evidence>
<evidence type="ECO:0000256" key="12">
    <source>
        <dbReference type="ARBA" id="ARBA00023098"/>
    </source>
</evidence>
<comment type="pathway">
    <text evidence="2">Lipid metabolism; sphingolipid metabolism.</text>
</comment>
<evidence type="ECO:0000256" key="7">
    <source>
        <dbReference type="ARBA" id="ARBA00022723"/>
    </source>
</evidence>
<evidence type="ECO:0000256" key="13">
    <source>
        <dbReference type="ARBA" id="ARBA00023136"/>
    </source>
</evidence>
<dbReference type="GO" id="GO:0004767">
    <property type="term" value="F:sphingomyelin phosphodiesterase activity"/>
    <property type="evidence" value="ECO:0007669"/>
    <property type="project" value="UniProtKB-EC"/>
</dbReference>
<evidence type="ECO:0000256" key="10">
    <source>
        <dbReference type="ARBA" id="ARBA00022919"/>
    </source>
</evidence>
<comment type="pathway">
    <text evidence="3">Sphingolipid metabolism.</text>
</comment>
<feature type="transmembrane region" description="Helical" evidence="14">
    <location>
        <begin position="321"/>
        <end position="342"/>
    </location>
</feature>
<dbReference type="EMBL" id="OU892279">
    <property type="protein sequence ID" value="CAG9766639.1"/>
    <property type="molecule type" value="Genomic_DNA"/>
</dbReference>
<keyword evidence="6 14" id="KW-0812">Transmembrane</keyword>
<dbReference type="InterPro" id="IPR036691">
    <property type="entry name" value="Endo/exonu/phosph_ase_sf"/>
</dbReference>
<dbReference type="Pfam" id="PF03372">
    <property type="entry name" value="Exo_endo_phos"/>
    <property type="match status" value="1"/>
</dbReference>
<keyword evidence="11 14" id="KW-1133">Transmembrane helix</keyword>
<reference evidence="16" key="1">
    <citation type="submission" date="2022-01" db="EMBL/GenBank/DDBJ databases">
        <authorList>
            <person name="King R."/>
        </authorList>
    </citation>
    <scope>NUCLEOTIDE SEQUENCE</scope>
</reference>
<dbReference type="OrthoDB" id="387657at2759"/>
<organism evidence="16 17">
    <name type="scientific">Ceutorhynchus assimilis</name>
    <name type="common">cabbage seed weevil</name>
    <dbReference type="NCBI Taxonomy" id="467358"/>
    <lineage>
        <taxon>Eukaryota</taxon>
        <taxon>Metazoa</taxon>
        <taxon>Ecdysozoa</taxon>
        <taxon>Arthropoda</taxon>
        <taxon>Hexapoda</taxon>
        <taxon>Insecta</taxon>
        <taxon>Pterygota</taxon>
        <taxon>Neoptera</taxon>
        <taxon>Endopterygota</taxon>
        <taxon>Coleoptera</taxon>
        <taxon>Polyphaga</taxon>
        <taxon>Cucujiformia</taxon>
        <taxon>Curculionidae</taxon>
        <taxon>Ceutorhynchinae</taxon>
        <taxon>Ceutorhynchus</taxon>
    </lineage>
</organism>
<keyword evidence="7" id="KW-0479">Metal-binding</keyword>
<keyword evidence="8" id="KW-0378">Hydrolase</keyword>
<keyword evidence="10" id="KW-0746">Sphingolipid metabolism</keyword>
<dbReference type="PANTHER" id="PTHR16320">
    <property type="entry name" value="SPHINGOMYELINASE FAMILY MEMBER"/>
    <property type="match status" value="1"/>
</dbReference>
<keyword evidence="9" id="KW-0460">Magnesium</keyword>
<evidence type="ECO:0000256" key="8">
    <source>
        <dbReference type="ARBA" id="ARBA00022801"/>
    </source>
</evidence>
<evidence type="ECO:0000313" key="16">
    <source>
        <dbReference type="EMBL" id="CAG9766639.1"/>
    </source>
</evidence>
<comment type="similarity">
    <text evidence="4">Belongs to the neutral sphingomyelinase family.</text>
</comment>